<feature type="compositionally biased region" description="Low complexity" evidence="1">
    <location>
        <begin position="1"/>
        <end position="34"/>
    </location>
</feature>
<evidence type="ECO:0008006" key="4">
    <source>
        <dbReference type="Google" id="ProtNLM"/>
    </source>
</evidence>
<protein>
    <recommendedName>
        <fullName evidence="4">DUF4244 domain-containing protein</fullName>
    </recommendedName>
</protein>
<dbReference type="EMBL" id="BAAAZH010000020">
    <property type="protein sequence ID" value="GAA4122269.1"/>
    <property type="molecule type" value="Genomic_DNA"/>
</dbReference>
<gene>
    <name evidence="2" type="ORF">GCM10022215_27970</name>
</gene>
<proteinExistence type="predicted"/>
<comment type="caution">
    <text evidence="2">The sequence shown here is derived from an EMBL/GenBank/DDBJ whole genome shotgun (WGS) entry which is preliminary data.</text>
</comment>
<dbReference type="RefSeq" id="WP_344734064.1">
    <property type="nucleotide sequence ID" value="NZ_BAAAZH010000020.1"/>
</dbReference>
<evidence type="ECO:0000313" key="2">
    <source>
        <dbReference type="EMBL" id="GAA4122269.1"/>
    </source>
</evidence>
<dbReference type="Pfam" id="PF14029">
    <property type="entry name" value="DUF4244"/>
    <property type="match status" value="1"/>
</dbReference>
<evidence type="ECO:0000313" key="3">
    <source>
        <dbReference type="Proteomes" id="UP001501495"/>
    </source>
</evidence>
<dbReference type="Proteomes" id="UP001501495">
    <property type="component" value="Unassembled WGS sequence"/>
</dbReference>
<dbReference type="InterPro" id="IPR025338">
    <property type="entry name" value="DUF4244"/>
</dbReference>
<name>A0ABP7XNF9_9ACTN</name>
<evidence type="ECO:0000256" key="1">
    <source>
        <dbReference type="SAM" id="MobiDB-lite"/>
    </source>
</evidence>
<organism evidence="2 3">
    <name type="scientific">Nocardioides fonticola</name>
    <dbReference type="NCBI Taxonomy" id="450363"/>
    <lineage>
        <taxon>Bacteria</taxon>
        <taxon>Bacillati</taxon>
        <taxon>Actinomycetota</taxon>
        <taxon>Actinomycetes</taxon>
        <taxon>Propionibacteriales</taxon>
        <taxon>Nocardioidaceae</taxon>
        <taxon>Nocardioides</taxon>
    </lineage>
</organism>
<feature type="region of interest" description="Disordered" evidence="1">
    <location>
        <begin position="1"/>
        <end position="79"/>
    </location>
</feature>
<sequence length="128" mass="12724">MAPRSTTARTTSARPATAANASGTNAAGTNAAGTVPADRTTPAEKIAVPSTGSPQPSRRRRPHLTLLRGGLDPQRGGGEQGITTAEYAVGTAAGAGLAGLLYTMLTGGLGEKLIGTLFDHALSMLGIG</sequence>
<reference evidence="3" key="1">
    <citation type="journal article" date="2019" name="Int. J. Syst. Evol. Microbiol.">
        <title>The Global Catalogue of Microorganisms (GCM) 10K type strain sequencing project: providing services to taxonomists for standard genome sequencing and annotation.</title>
        <authorList>
            <consortium name="The Broad Institute Genomics Platform"/>
            <consortium name="The Broad Institute Genome Sequencing Center for Infectious Disease"/>
            <person name="Wu L."/>
            <person name="Ma J."/>
        </authorList>
    </citation>
    <scope>NUCLEOTIDE SEQUENCE [LARGE SCALE GENOMIC DNA]</scope>
    <source>
        <strain evidence="3">JCM 16703</strain>
    </source>
</reference>
<keyword evidence="3" id="KW-1185">Reference proteome</keyword>
<accession>A0ABP7XNF9</accession>